<dbReference type="Pfam" id="PF16571">
    <property type="entry name" value="FBP_C"/>
    <property type="match status" value="1"/>
</dbReference>
<sequence>MQSLTEAEIRKSFINCSKGEAKRLNVPPRLNEVDWESLEFFSWINAKNPQKACVVVPQQDGAVAGVLLTRAKAQGKKAQMCSFCMTLHPGSGISLFSAAKTGESGRRGNTLGTYICSNLRCADYVTGKKKPEGIRQIDETLTVEQRLQRMLENAQAFVERLHQTS</sequence>
<dbReference type="EMBL" id="BMDC01000001">
    <property type="protein sequence ID" value="GGH57935.1"/>
    <property type="molecule type" value="Genomic_DNA"/>
</dbReference>
<organism evidence="2 3">
    <name type="scientific">Rothia aerolata</name>
    <dbReference type="NCBI Taxonomy" id="1812262"/>
    <lineage>
        <taxon>Bacteria</taxon>
        <taxon>Bacillati</taxon>
        <taxon>Actinomycetota</taxon>
        <taxon>Actinomycetes</taxon>
        <taxon>Micrococcales</taxon>
        <taxon>Micrococcaceae</taxon>
        <taxon>Rothia</taxon>
    </lineage>
</organism>
<evidence type="ECO:0000313" key="2">
    <source>
        <dbReference type="EMBL" id="GGH57935.1"/>
    </source>
</evidence>
<gene>
    <name evidence="2" type="ORF">GCM10007359_03590</name>
</gene>
<dbReference type="InterPro" id="IPR032330">
    <property type="entry name" value="EF-G-binding_C"/>
</dbReference>
<name>A0A917ILF1_9MICC</name>
<dbReference type="AlphaFoldDB" id="A0A917ILF1"/>
<keyword evidence="3" id="KW-1185">Reference proteome</keyword>
<feature type="domain" description="Elongation factor G-binding protein C-terminal treble-clef zinc-finger" evidence="1">
    <location>
        <begin position="8"/>
        <end position="160"/>
    </location>
</feature>
<comment type="caution">
    <text evidence="2">The sequence shown here is derived from an EMBL/GenBank/DDBJ whole genome shotgun (WGS) entry which is preliminary data.</text>
</comment>
<protein>
    <recommendedName>
        <fullName evidence="1">Elongation factor G-binding protein C-terminal treble-clef zinc-finger domain-containing protein</fullName>
    </recommendedName>
</protein>
<dbReference type="Proteomes" id="UP000600171">
    <property type="component" value="Unassembled WGS sequence"/>
</dbReference>
<proteinExistence type="predicted"/>
<reference evidence="2 3" key="1">
    <citation type="journal article" date="2014" name="Int. J. Syst. Evol. Microbiol.">
        <title>Complete genome sequence of Corynebacterium casei LMG S-19264T (=DSM 44701T), isolated from a smear-ripened cheese.</title>
        <authorList>
            <consortium name="US DOE Joint Genome Institute (JGI-PGF)"/>
            <person name="Walter F."/>
            <person name="Albersmeier A."/>
            <person name="Kalinowski J."/>
            <person name="Ruckert C."/>
        </authorList>
    </citation>
    <scope>NUCLEOTIDE SEQUENCE [LARGE SCALE GENOMIC DNA]</scope>
    <source>
        <strain evidence="2 3">CCM 8669</strain>
    </source>
</reference>
<evidence type="ECO:0000313" key="3">
    <source>
        <dbReference type="Proteomes" id="UP000600171"/>
    </source>
</evidence>
<accession>A0A917ILF1</accession>
<evidence type="ECO:0000259" key="1">
    <source>
        <dbReference type="Pfam" id="PF16571"/>
    </source>
</evidence>
<dbReference type="RefSeq" id="WP_188358626.1">
    <property type="nucleotide sequence ID" value="NZ_BMDC01000001.1"/>
</dbReference>